<gene>
    <name evidence="2" type="primary">orf766</name>
</gene>
<dbReference type="PROSITE" id="PS50878">
    <property type="entry name" value="RT_POL"/>
    <property type="match status" value="1"/>
</dbReference>
<dbReference type="InterPro" id="IPR043502">
    <property type="entry name" value="DNA/RNA_pol_sf"/>
</dbReference>
<dbReference type="AlphaFoldDB" id="A0A0B5H827"/>
<dbReference type="CDD" id="cd01651">
    <property type="entry name" value="RT_G2_intron"/>
    <property type="match status" value="1"/>
</dbReference>
<dbReference type="GO" id="GO:0005739">
    <property type="term" value="C:mitochondrion"/>
    <property type="evidence" value="ECO:0007669"/>
    <property type="project" value="UniProtKB-ARBA"/>
</dbReference>
<protein>
    <recommendedName>
        <fullName evidence="1">Reverse transcriptase domain-containing protein</fullName>
    </recommendedName>
</protein>
<feature type="domain" description="Reverse transcriptase" evidence="1">
    <location>
        <begin position="205"/>
        <end position="515"/>
    </location>
</feature>
<evidence type="ECO:0000313" key="2">
    <source>
        <dbReference type="EMBL" id="AJF36690.1"/>
    </source>
</evidence>
<dbReference type="PANTHER" id="PTHR34047:SF8">
    <property type="entry name" value="PROTEIN YKFC"/>
    <property type="match status" value="1"/>
</dbReference>
<dbReference type="CDD" id="cd00085">
    <property type="entry name" value="HNHc"/>
    <property type="match status" value="1"/>
</dbReference>
<evidence type="ECO:0000259" key="1">
    <source>
        <dbReference type="PROSITE" id="PS50878"/>
    </source>
</evidence>
<dbReference type="InterPro" id="IPR003615">
    <property type="entry name" value="HNH_nuc"/>
</dbReference>
<dbReference type="InterPro" id="IPR051083">
    <property type="entry name" value="GrpII_Intron_Splice-Mob/Def"/>
</dbReference>
<reference evidence="2" key="1">
    <citation type="journal article" date="2014" name="Nucleic Acids Res.">
        <title>Widespread occurrence of organelle genome-encoded 5S rRNAs including permuted molecules.</title>
        <authorList>
            <person name="Valach M."/>
            <person name="Burger G."/>
            <person name="Gray M.W."/>
            <person name="Lang B.F."/>
        </authorList>
    </citation>
    <scope>NUCLEOTIDE SEQUENCE</scope>
    <source>
        <strain evidence="2">NIES-2285</strain>
    </source>
</reference>
<dbReference type="EMBL" id="KP165386">
    <property type="protein sequence ID" value="AJF36690.1"/>
    <property type="molecule type" value="Genomic_DNA"/>
</dbReference>
<dbReference type="PANTHER" id="PTHR34047">
    <property type="entry name" value="NUCLEAR INTRON MATURASE 1, MITOCHONDRIAL-RELATED"/>
    <property type="match status" value="1"/>
</dbReference>
<dbReference type="SUPFAM" id="SSF56672">
    <property type="entry name" value="DNA/RNA polymerases"/>
    <property type="match status" value="1"/>
</dbReference>
<sequence length="766" mass="87702">MPGNSLEGKPLCPKRGCLLNRLWTSLHWLKPISCSAHITDELGGHGLMLPAGKDRRISTQSVSGAATPAIGRIDRNERAPKVDWRRTGGTWGSPKGRNSYGDGRAIVPTLALSGYTLLTMRKRKELRHYSSITEHRPASAGLRKLENLRNRTLRHQPVTDIYSLLLEEDLHIVAYEKLKSMPGNMTVGTDQTTLDGYSKHILQHTIKSLKDHTFRFQPSRRIYIPKPNGKTRPLGIPSPRDKRIQQVIGMILEAIYEPSHPPKRVTSHLTNDPAQTESDFLEVSHGFRRGRGTHTALKTIASWSGVSWFLEGDIERFFDTMDHKILESLLKRRIKDQAFLDLYWKAVRAGYVEMGKPQEGMLGVPQGGVISPILSNIYLHELDLWMATKVRKSLESGKTSVPNKAYLVKHSKIHTLYRRQEKGKLEPAQIVQLQEALKQRAQIRSTLPGQGYRIYYVRYADDFLIGINGTQEIAHKMKEEIKDFLRDQLRLTLHWDKTKITHAKDGRAHFLGADIYRPSSRTGDSKGIRKTIGTRRFKSRIPATRLALLAPIRKLVERLAAQRICEIRDYSAGKIIPIAKTSWINLPIYDIVLRYRSLLNGILHYYSFAHNYSRLNWIQFLIQHSAAKLLARKLKLHSRSRAFHKFGFQLEIKESEGKRTKSINLGCRKSFRATKKFHIHMPEPFNTVYYSMRSRTLLFKECYLCNSNLQVEMHHVRSLKGKGAGFLSVMRAMNRKQIPVCKQCHMKIHRGEYDGKALAKLQSSIS</sequence>
<dbReference type="InterPro" id="IPR049030">
    <property type="entry name" value="AI2M-like_HNH"/>
</dbReference>
<dbReference type="GO" id="GO:0006397">
    <property type="term" value="P:mRNA processing"/>
    <property type="evidence" value="ECO:0007669"/>
    <property type="project" value="InterPro"/>
</dbReference>
<organism evidence="2">
    <name type="scientific">Klebsormidium flaccidum</name>
    <name type="common">Filamentous green alga</name>
    <name type="synonym">Ulothrix flaccida</name>
    <dbReference type="NCBI Taxonomy" id="3175"/>
    <lineage>
        <taxon>Eukaryota</taxon>
        <taxon>Viridiplantae</taxon>
        <taxon>Streptophyta</taxon>
        <taxon>Klebsormidiophyceae</taxon>
        <taxon>Klebsormidiales</taxon>
        <taxon>Klebsormidiaceae</taxon>
        <taxon>Klebsormidium</taxon>
    </lineage>
</organism>
<geneLocation type="mitochondrion" evidence="2"/>
<dbReference type="InterPro" id="IPR000477">
    <property type="entry name" value="RT_dom"/>
</dbReference>
<dbReference type="InterPro" id="IPR024937">
    <property type="entry name" value="Domain_X"/>
</dbReference>
<dbReference type="Pfam" id="PF21368">
    <property type="entry name" value="AI2M-like_HNH"/>
    <property type="match status" value="1"/>
</dbReference>
<accession>A0A0B5H827</accession>
<dbReference type="Pfam" id="PF00078">
    <property type="entry name" value="RVT_1"/>
    <property type="match status" value="2"/>
</dbReference>
<keyword evidence="2" id="KW-0496">Mitochondrion</keyword>
<name>A0A0B5H827_KLEFL</name>
<dbReference type="Pfam" id="PF01348">
    <property type="entry name" value="Intron_maturas2"/>
    <property type="match status" value="1"/>
</dbReference>
<proteinExistence type="predicted"/>